<dbReference type="PANTHER" id="PTHR21011:SF1">
    <property type="entry name" value="SMALL RIBOSOMAL SUBUNIT PROTEIN BS6M"/>
    <property type="match status" value="1"/>
</dbReference>
<dbReference type="NCBIfam" id="TIGR00166">
    <property type="entry name" value="S6"/>
    <property type="match status" value="1"/>
</dbReference>
<dbReference type="InterPro" id="IPR035980">
    <property type="entry name" value="Ribosomal_bS6_sf"/>
</dbReference>
<evidence type="ECO:0000313" key="6">
    <source>
        <dbReference type="Proteomes" id="UP000241436"/>
    </source>
</evidence>
<keyword evidence="6" id="KW-1185">Reference proteome</keyword>
<evidence type="ECO:0000256" key="4">
    <source>
        <dbReference type="SAM" id="MobiDB-lite"/>
    </source>
</evidence>
<dbReference type="GO" id="GO:1990904">
    <property type="term" value="C:ribonucleoprotein complex"/>
    <property type="evidence" value="ECO:0007669"/>
    <property type="project" value="UniProtKB-KW"/>
</dbReference>
<dbReference type="HAMAP" id="MF_00360">
    <property type="entry name" value="Ribosomal_bS6"/>
    <property type="match status" value="1"/>
</dbReference>
<dbReference type="InterPro" id="IPR000529">
    <property type="entry name" value="Ribosomal_bS6"/>
</dbReference>
<proteinExistence type="inferred from homology"/>
<dbReference type="Gene3D" id="3.30.70.60">
    <property type="match status" value="1"/>
</dbReference>
<comment type="caution">
    <text evidence="5">The sequence shown here is derived from an EMBL/GenBank/DDBJ whole genome shotgun (WGS) entry which is preliminary data.</text>
</comment>
<reference evidence="5 6" key="1">
    <citation type="submission" date="2017-09" db="EMBL/GenBank/DDBJ databases">
        <title>Bloom of a denitrifying methanotroph, Candidatus Methylomirabilis limnetica, in a deep stratified lake.</title>
        <authorList>
            <person name="Graf J.S."/>
            <person name="Marchant H.K."/>
            <person name="Tienken D."/>
            <person name="Hach P.F."/>
            <person name="Brand A."/>
            <person name="Schubert C.J."/>
            <person name="Kuypers M.M."/>
            <person name="Milucka J."/>
        </authorList>
    </citation>
    <scope>NUCLEOTIDE SEQUENCE [LARGE SCALE GENOMIC DNA]</scope>
    <source>
        <strain evidence="5 6">Zug</strain>
    </source>
</reference>
<evidence type="ECO:0000313" key="5">
    <source>
        <dbReference type="EMBL" id="PTL35738.1"/>
    </source>
</evidence>
<keyword evidence="3" id="KW-0694">RNA-binding</keyword>
<dbReference type="GO" id="GO:0005840">
    <property type="term" value="C:ribosome"/>
    <property type="evidence" value="ECO:0007669"/>
    <property type="project" value="UniProtKB-KW"/>
</dbReference>
<dbReference type="EMBL" id="NVQC01000022">
    <property type="protein sequence ID" value="PTL35738.1"/>
    <property type="molecule type" value="Genomic_DNA"/>
</dbReference>
<accession>A0A2T4TX96</accession>
<comment type="function">
    <text evidence="3">Binds together with bS18 to 16S ribosomal RNA.</text>
</comment>
<evidence type="ECO:0000256" key="1">
    <source>
        <dbReference type="ARBA" id="ARBA00009512"/>
    </source>
</evidence>
<feature type="region of interest" description="Disordered" evidence="4">
    <location>
        <begin position="107"/>
        <end position="132"/>
    </location>
</feature>
<dbReference type="GO" id="GO:0005737">
    <property type="term" value="C:cytoplasm"/>
    <property type="evidence" value="ECO:0007669"/>
    <property type="project" value="UniProtKB-ARBA"/>
</dbReference>
<dbReference type="InterPro" id="IPR020814">
    <property type="entry name" value="Ribosomal_S6_plastid/chlpt"/>
</dbReference>
<feature type="compositionally biased region" description="Polar residues" evidence="4">
    <location>
        <begin position="110"/>
        <end position="125"/>
    </location>
</feature>
<keyword evidence="3" id="KW-0687">Ribonucleoprotein</keyword>
<dbReference type="GO" id="GO:0003735">
    <property type="term" value="F:structural constituent of ribosome"/>
    <property type="evidence" value="ECO:0007669"/>
    <property type="project" value="InterPro"/>
</dbReference>
<sequence>MEEVKRVNQHEVIVILDPALTEDGVETEISGLRTVAAKKGGEVLEVQKWGKKRLAYEVKKRREGQYVLMKVDGMGGVVTDLERHFQITEAILKGMVVRAEEPKRKRFKSKSQATLGSSTVITTQEVGDGELQ</sequence>
<evidence type="ECO:0000256" key="3">
    <source>
        <dbReference type="HAMAP-Rule" id="MF_00360"/>
    </source>
</evidence>
<dbReference type="CDD" id="cd00473">
    <property type="entry name" value="bS6"/>
    <property type="match status" value="1"/>
</dbReference>
<reference evidence="6" key="2">
    <citation type="journal article" date="2018" name="Environ. Microbiol.">
        <title>Bloom of a denitrifying methanotroph, 'Candidatus Methylomirabilis limnetica', in a deep stratified lake.</title>
        <authorList>
            <person name="Graf J.S."/>
            <person name="Mayr M.J."/>
            <person name="Marchant H.K."/>
            <person name="Tienken D."/>
            <person name="Hach P.F."/>
            <person name="Brand A."/>
            <person name="Schubert C.J."/>
            <person name="Kuypers M.M."/>
            <person name="Milucka J."/>
        </authorList>
    </citation>
    <scope>NUCLEOTIDE SEQUENCE [LARGE SCALE GENOMIC DNA]</scope>
    <source>
        <strain evidence="6">Zug</strain>
    </source>
</reference>
<organism evidence="5 6">
    <name type="scientific">Candidatus Methylomirabilis limnetica</name>
    <dbReference type="NCBI Taxonomy" id="2033718"/>
    <lineage>
        <taxon>Bacteria</taxon>
        <taxon>Candidatus Methylomirabilota</taxon>
        <taxon>Candidatus Methylomirabilia</taxon>
        <taxon>Candidatus Methylomirabilales</taxon>
        <taxon>Candidatus Methylomirabilaceae</taxon>
        <taxon>Candidatus Methylomirabilis</taxon>
    </lineage>
</organism>
<dbReference type="PANTHER" id="PTHR21011">
    <property type="entry name" value="MITOCHONDRIAL 28S RIBOSOMAL PROTEIN S6"/>
    <property type="match status" value="1"/>
</dbReference>
<dbReference type="Proteomes" id="UP000241436">
    <property type="component" value="Unassembled WGS sequence"/>
</dbReference>
<dbReference type="GO" id="GO:0006412">
    <property type="term" value="P:translation"/>
    <property type="evidence" value="ECO:0007669"/>
    <property type="project" value="UniProtKB-UniRule"/>
</dbReference>
<dbReference type="AlphaFoldDB" id="A0A2T4TX96"/>
<dbReference type="Pfam" id="PF01250">
    <property type="entry name" value="Ribosomal_S6"/>
    <property type="match status" value="1"/>
</dbReference>
<keyword evidence="3 5" id="KW-0689">Ribosomal protein</keyword>
<keyword evidence="3" id="KW-0699">rRNA-binding</keyword>
<dbReference type="SUPFAM" id="SSF54995">
    <property type="entry name" value="Ribosomal protein S6"/>
    <property type="match status" value="1"/>
</dbReference>
<name>A0A2T4TX96_9BACT</name>
<dbReference type="InterPro" id="IPR014717">
    <property type="entry name" value="Transl_elong_EF1B/ribsomal_bS6"/>
</dbReference>
<gene>
    <name evidence="3 5" type="primary">rpsF</name>
    <name evidence="5" type="ORF">CLG94_08245</name>
</gene>
<comment type="similarity">
    <text evidence="1 3">Belongs to the bacterial ribosomal protein bS6 family.</text>
</comment>
<evidence type="ECO:0000256" key="2">
    <source>
        <dbReference type="ARBA" id="ARBA00035294"/>
    </source>
</evidence>
<protein>
    <recommendedName>
        <fullName evidence="2 3">Small ribosomal subunit protein bS6</fullName>
    </recommendedName>
</protein>
<dbReference type="GO" id="GO:0070181">
    <property type="term" value="F:small ribosomal subunit rRNA binding"/>
    <property type="evidence" value="ECO:0007669"/>
    <property type="project" value="TreeGrafter"/>
</dbReference>